<reference evidence="10" key="2">
    <citation type="submission" date="2015-01" db="EMBL/GenBank/DDBJ databases">
        <title>Evolutionary Origins and Diversification of the Mycorrhizal Mutualists.</title>
        <authorList>
            <consortium name="DOE Joint Genome Institute"/>
            <consortium name="Mycorrhizal Genomics Consortium"/>
            <person name="Kohler A."/>
            <person name="Kuo A."/>
            <person name="Nagy L.G."/>
            <person name="Floudas D."/>
            <person name="Copeland A."/>
            <person name="Barry K.W."/>
            <person name="Cichocki N."/>
            <person name="Veneault-Fourrey C."/>
            <person name="LaButti K."/>
            <person name="Lindquist E.A."/>
            <person name="Lipzen A."/>
            <person name="Lundell T."/>
            <person name="Morin E."/>
            <person name="Murat C."/>
            <person name="Riley R."/>
            <person name="Ohm R."/>
            <person name="Sun H."/>
            <person name="Tunlid A."/>
            <person name="Henrissat B."/>
            <person name="Grigoriev I.V."/>
            <person name="Hibbett D.S."/>
            <person name="Martin F."/>
        </authorList>
    </citation>
    <scope>NUCLEOTIDE SEQUENCE [LARGE SCALE GENOMIC DNA]</scope>
    <source>
        <strain evidence="10">Marx 270</strain>
    </source>
</reference>
<evidence type="ECO:0000313" key="9">
    <source>
        <dbReference type="EMBL" id="KIO04779.1"/>
    </source>
</evidence>
<dbReference type="AlphaFoldDB" id="A0A0C3PAW1"/>
<reference evidence="9 10" key="1">
    <citation type="submission" date="2014-04" db="EMBL/GenBank/DDBJ databases">
        <authorList>
            <consortium name="DOE Joint Genome Institute"/>
            <person name="Kuo A."/>
            <person name="Kohler A."/>
            <person name="Costa M.D."/>
            <person name="Nagy L.G."/>
            <person name="Floudas D."/>
            <person name="Copeland A."/>
            <person name="Barry K.W."/>
            <person name="Cichocki N."/>
            <person name="Veneault-Fourrey C."/>
            <person name="LaButti K."/>
            <person name="Lindquist E.A."/>
            <person name="Lipzen A."/>
            <person name="Lundell T."/>
            <person name="Morin E."/>
            <person name="Murat C."/>
            <person name="Sun H."/>
            <person name="Tunlid A."/>
            <person name="Henrissat B."/>
            <person name="Grigoriev I.V."/>
            <person name="Hibbett D.S."/>
            <person name="Martin F."/>
            <person name="Nordberg H.P."/>
            <person name="Cantor M.N."/>
            <person name="Hua S.X."/>
        </authorList>
    </citation>
    <scope>NUCLEOTIDE SEQUENCE [LARGE SCALE GENOMIC DNA]</scope>
    <source>
        <strain evidence="9 10">Marx 270</strain>
    </source>
</reference>
<feature type="region of interest" description="Disordered" evidence="6">
    <location>
        <begin position="96"/>
        <end position="182"/>
    </location>
</feature>
<feature type="compositionally biased region" description="Polar residues" evidence="6">
    <location>
        <begin position="22"/>
        <end position="36"/>
    </location>
</feature>
<feature type="region of interest" description="Disordered" evidence="6">
    <location>
        <begin position="482"/>
        <end position="522"/>
    </location>
</feature>
<protein>
    <recommendedName>
        <fullName evidence="5">Nucleolar complex-associated protein 3</fullName>
    </recommendedName>
</protein>
<dbReference type="SUPFAM" id="SSF48371">
    <property type="entry name" value="ARM repeat"/>
    <property type="match status" value="1"/>
</dbReference>
<dbReference type="InterPro" id="IPR016903">
    <property type="entry name" value="Nucleolar_cplx-assoc_3"/>
</dbReference>
<dbReference type="PANTHER" id="PTHR14428:SF5">
    <property type="entry name" value="NUCLEOLAR COMPLEX PROTEIN 3 HOMOLOG"/>
    <property type="match status" value="1"/>
</dbReference>
<evidence type="ECO:0000313" key="10">
    <source>
        <dbReference type="Proteomes" id="UP000054217"/>
    </source>
</evidence>
<feature type="compositionally biased region" description="Acidic residues" evidence="6">
    <location>
        <begin position="211"/>
        <end position="222"/>
    </location>
</feature>
<evidence type="ECO:0000256" key="4">
    <source>
        <dbReference type="ARBA" id="ARBA00023242"/>
    </source>
</evidence>
<dbReference type="InterPro" id="IPR005612">
    <property type="entry name" value="CCAAT-binding_factor"/>
</dbReference>
<comment type="subcellular location">
    <subcellularLocation>
        <location evidence="1 5">Nucleus</location>
        <location evidence="1 5">Nucleolus</location>
    </subcellularLocation>
</comment>
<comment type="similarity">
    <text evidence="2 5">Belongs to the CBF/MAK21 family.</text>
</comment>
<dbReference type="InterPro" id="IPR016024">
    <property type="entry name" value="ARM-type_fold"/>
</dbReference>
<dbReference type="OrthoDB" id="10263597at2759"/>
<feature type="domain" description="CCAAT-binding factor" evidence="7">
    <location>
        <begin position="630"/>
        <end position="804"/>
    </location>
</feature>
<dbReference type="Pfam" id="PF07540">
    <property type="entry name" value="NOC3p"/>
    <property type="match status" value="1"/>
</dbReference>
<accession>A0A0C3PAW1</accession>
<keyword evidence="5" id="KW-0690">Ribosome biogenesis</keyword>
<proteinExistence type="inferred from homology"/>
<dbReference type="Pfam" id="PF03914">
    <property type="entry name" value="CBF"/>
    <property type="match status" value="1"/>
</dbReference>
<evidence type="ECO:0000256" key="5">
    <source>
        <dbReference type="PIRNR" id="PIRNR028977"/>
    </source>
</evidence>
<dbReference type="GO" id="GO:0042254">
    <property type="term" value="P:ribosome biogenesis"/>
    <property type="evidence" value="ECO:0007669"/>
    <property type="project" value="UniProtKB-KW"/>
</dbReference>
<dbReference type="STRING" id="870435.A0A0C3PAW1"/>
<evidence type="ECO:0000259" key="8">
    <source>
        <dbReference type="Pfam" id="PF07540"/>
    </source>
</evidence>
<name>A0A0C3PAW1_PISTI</name>
<dbReference type="GO" id="GO:0006270">
    <property type="term" value="P:DNA replication initiation"/>
    <property type="evidence" value="ECO:0007669"/>
    <property type="project" value="TreeGrafter"/>
</dbReference>
<dbReference type="InterPro" id="IPR011501">
    <property type="entry name" value="Noc3_N"/>
</dbReference>
<dbReference type="Proteomes" id="UP000054217">
    <property type="component" value="Unassembled WGS sequence"/>
</dbReference>
<dbReference type="GO" id="GO:0003682">
    <property type="term" value="F:chromatin binding"/>
    <property type="evidence" value="ECO:0007669"/>
    <property type="project" value="TreeGrafter"/>
</dbReference>
<feature type="compositionally biased region" description="Acidic residues" evidence="6">
    <location>
        <begin position="137"/>
        <end position="146"/>
    </location>
</feature>
<keyword evidence="10" id="KW-1185">Reference proteome</keyword>
<comment type="function">
    <text evidence="5">Required for synthesis of 60S ribosomal subunits and the transport of pre-ribosomes from the nucleoplasm to the cytoplasm.</text>
</comment>
<evidence type="ECO:0000256" key="2">
    <source>
        <dbReference type="ARBA" id="ARBA00007797"/>
    </source>
</evidence>
<organism evidence="9 10">
    <name type="scientific">Pisolithus tinctorius Marx 270</name>
    <dbReference type="NCBI Taxonomy" id="870435"/>
    <lineage>
        <taxon>Eukaryota</taxon>
        <taxon>Fungi</taxon>
        <taxon>Dikarya</taxon>
        <taxon>Basidiomycota</taxon>
        <taxon>Agaricomycotina</taxon>
        <taxon>Agaricomycetes</taxon>
        <taxon>Agaricomycetidae</taxon>
        <taxon>Boletales</taxon>
        <taxon>Sclerodermatineae</taxon>
        <taxon>Pisolithaceae</taxon>
        <taxon>Pisolithus</taxon>
    </lineage>
</organism>
<evidence type="ECO:0000256" key="6">
    <source>
        <dbReference type="SAM" id="MobiDB-lite"/>
    </source>
</evidence>
<feature type="compositionally biased region" description="Basic and acidic residues" evidence="6">
    <location>
        <begin position="165"/>
        <end position="182"/>
    </location>
</feature>
<keyword evidence="3" id="KW-0175">Coiled coil</keyword>
<feature type="region of interest" description="Disordered" evidence="6">
    <location>
        <begin position="210"/>
        <end position="233"/>
    </location>
</feature>
<dbReference type="FunCoup" id="A0A0C3PAW1">
    <property type="interactions" value="570"/>
</dbReference>
<feature type="compositionally biased region" description="Basic and acidic residues" evidence="6">
    <location>
        <begin position="37"/>
        <end position="51"/>
    </location>
</feature>
<evidence type="ECO:0000256" key="1">
    <source>
        <dbReference type="ARBA" id="ARBA00004604"/>
    </source>
</evidence>
<dbReference type="GO" id="GO:0005730">
    <property type="term" value="C:nucleolus"/>
    <property type="evidence" value="ECO:0007669"/>
    <property type="project" value="UniProtKB-SubCell"/>
</dbReference>
<feature type="compositionally biased region" description="Basic residues" evidence="6">
    <location>
        <begin position="491"/>
        <end position="506"/>
    </location>
</feature>
<feature type="compositionally biased region" description="Acidic residues" evidence="6">
    <location>
        <begin position="58"/>
        <end position="68"/>
    </location>
</feature>
<dbReference type="PANTHER" id="PTHR14428">
    <property type="entry name" value="NUCLEOLAR COMPLEX PROTEIN 3"/>
    <property type="match status" value="1"/>
</dbReference>
<feature type="region of interest" description="Disordered" evidence="6">
    <location>
        <begin position="1"/>
        <end position="68"/>
    </location>
</feature>
<sequence length="813" mass="90725">MGTKSKKRAAPAPTHSSKKQKLQQPSRPSKSAQTKNKSQEKGKEKAFEREVIAIPNAADEDTGDSDVSDADAALVQEFGGAIDFLRSLDHKAIARSKKETERLHQLHKPVRKSRDDDLPPIVSDDDDAGSFSSSVVDDVDSDEEEFEGKRQSFQGFASDSDVEMPYERVPRKRDASVESDRPRQIQGLPIKLSDGRIQATGKMTMAPILSESEDDEDSDEDSANVPTDEAGKRVEDVATGARFGRPAVVDVVGNKSRAARIHGAKEQIASICQEIIADPENSLGLLRRLHTFSLEKITSPAHPEPVANDTMIRKLAMLSQLAVFKDIIPGYRIRALTEKEKAEKVSQMVAHTREWEQGLLVVYQTYLRALENALKAKDGLTDIALKCMCTLATEVTHFNFRVNLMSCIVARLSKKSWDESSDLCLNTLISIFRNDLTGVPSLEIVQLLNRMIKERHFKVHPEVLSCLLHLRLKSELNVRASDTKVDTAEKPKKHSQGRAASRRAKGKPTDQPHLSKKAKKAFKERKEIEKEVREAEAEVDKEERARTHTETLKLLFMLYFRILKNPHPTPLLPAALRGISKFAHLVNVDFFKDLMQVLRRLIVRESTGEGDSESPDWDTADNAADILNRLLCIVTAFELLSGQGEALNIDLSDFVKHLYAIILPVSLLPQIDAPPPTKFASNFRISKPESIADMLFRALNIVFSPRSSGGTVIPWRSAAFAKRLLIASINWPPNVTLRTLEFIEALVAKDPKLEALLSTEDRSTDGVYLPQVDDPQLSRPFGTSFFELLLLQQCHYDSGVREAAQRLSGCTNR</sequence>
<dbReference type="HOGENOM" id="CLU_012441_0_0_1"/>
<dbReference type="PIRSF" id="PIRSF028977">
    <property type="entry name" value="Nucleolar_complex_p3"/>
    <property type="match status" value="1"/>
</dbReference>
<dbReference type="EMBL" id="KN831969">
    <property type="protein sequence ID" value="KIO04779.1"/>
    <property type="molecule type" value="Genomic_DNA"/>
</dbReference>
<dbReference type="InParanoid" id="A0A0C3PAW1"/>
<evidence type="ECO:0000256" key="3">
    <source>
        <dbReference type="ARBA" id="ARBA00023054"/>
    </source>
</evidence>
<gene>
    <name evidence="9" type="ORF">M404DRAFT_25880</name>
</gene>
<keyword evidence="4" id="KW-0539">Nucleus</keyword>
<evidence type="ECO:0000259" key="7">
    <source>
        <dbReference type="Pfam" id="PF03914"/>
    </source>
</evidence>
<feature type="domain" description="Nucleolar complex-associated protein 3 N-terminal" evidence="8">
    <location>
        <begin position="264"/>
        <end position="366"/>
    </location>
</feature>